<reference evidence="2" key="1">
    <citation type="submission" date="2024-05" db="EMBL/GenBank/DDBJ databases">
        <title>Whole genome shotgun sequence of Streptomyces violascens NBRC 12920.</title>
        <authorList>
            <person name="Komaki H."/>
            <person name="Tamura T."/>
        </authorList>
    </citation>
    <scope>NUCLEOTIDE SEQUENCE</scope>
    <source>
        <strain evidence="2">NBRC 12920</strain>
    </source>
</reference>
<dbReference type="Proteomes" id="UP001050808">
    <property type="component" value="Unassembled WGS sequence"/>
</dbReference>
<keyword evidence="2" id="KW-0489">Methyltransferase</keyword>
<comment type="caution">
    <text evidence="2">The sequence shown here is derived from an EMBL/GenBank/DDBJ whole genome shotgun (WGS) entry which is preliminary data.</text>
</comment>
<proteinExistence type="predicted"/>
<feature type="domain" description="Methyltransferase type 11" evidence="1">
    <location>
        <begin position="43"/>
        <end position="133"/>
    </location>
</feature>
<keyword evidence="3" id="KW-1185">Reference proteome</keyword>
<sequence>MIRVLNYNAEAARYDATRGGVPRAEAAAEAVLGLVPDSARTLLDIGCGTGSVTQRLNRPGLRVLGADASYGMASIATERVGRRIVLADVNQLPFRAGVLDAVTAVWLLHLGRMAPQFVVAEVARVLKPGGVFITTVDKDAAHDVGSDIDALLTPHRTGIPSDRADLIESYAARHGLTPVAEARFTGHGQGRTPLAAADAVRRGRFASWFTLAGPPAEQLAAALAALPDPDRPRADPEYRLLALRKE</sequence>
<dbReference type="CDD" id="cd02440">
    <property type="entry name" value="AdoMet_MTases"/>
    <property type="match status" value="1"/>
</dbReference>
<evidence type="ECO:0000313" key="3">
    <source>
        <dbReference type="Proteomes" id="UP001050808"/>
    </source>
</evidence>
<accession>A0ABQ3QWU3</accession>
<protein>
    <submittedName>
        <fullName evidence="2">Methyltransferase</fullName>
    </submittedName>
</protein>
<dbReference type="SUPFAM" id="SSF53335">
    <property type="entry name" value="S-adenosyl-L-methionine-dependent methyltransferases"/>
    <property type="match status" value="1"/>
</dbReference>
<dbReference type="GO" id="GO:0008168">
    <property type="term" value="F:methyltransferase activity"/>
    <property type="evidence" value="ECO:0007669"/>
    <property type="project" value="UniProtKB-KW"/>
</dbReference>
<gene>
    <name evidence="2" type="ORF">Sviol_61610</name>
</gene>
<dbReference type="GO" id="GO:0032259">
    <property type="term" value="P:methylation"/>
    <property type="evidence" value="ECO:0007669"/>
    <property type="project" value="UniProtKB-KW"/>
</dbReference>
<dbReference type="EMBL" id="BNDY01000017">
    <property type="protein sequence ID" value="GHI41753.1"/>
    <property type="molecule type" value="Genomic_DNA"/>
</dbReference>
<evidence type="ECO:0000313" key="2">
    <source>
        <dbReference type="EMBL" id="GHI41753.1"/>
    </source>
</evidence>
<dbReference type="PANTHER" id="PTHR43591:SF99">
    <property type="entry name" value="OS06G0646000 PROTEIN"/>
    <property type="match status" value="1"/>
</dbReference>
<dbReference type="InterPro" id="IPR013216">
    <property type="entry name" value="Methyltransf_11"/>
</dbReference>
<dbReference type="InterPro" id="IPR029063">
    <property type="entry name" value="SAM-dependent_MTases_sf"/>
</dbReference>
<dbReference type="Pfam" id="PF08241">
    <property type="entry name" value="Methyltransf_11"/>
    <property type="match status" value="1"/>
</dbReference>
<organism evidence="2 3">
    <name type="scientific">Streptomyces violascens</name>
    <dbReference type="NCBI Taxonomy" id="67381"/>
    <lineage>
        <taxon>Bacteria</taxon>
        <taxon>Bacillati</taxon>
        <taxon>Actinomycetota</taxon>
        <taxon>Actinomycetes</taxon>
        <taxon>Kitasatosporales</taxon>
        <taxon>Streptomycetaceae</taxon>
        <taxon>Streptomyces</taxon>
    </lineage>
</organism>
<evidence type="ECO:0000259" key="1">
    <source>
        <dbReference type="Pfam" id="PF08241"/>
    </source>
</evidence>
<dbReference type="Gene3D" id="3.40.50.150">
    <property type="entry name" value="Vaccinia Virus protein VP39"/>
    <property type="match status" value="1"/>
</dbReference>
<dbReference type="PANTHER" id="PTHR43591">
    <property type="entry name" value="METHYLTRANSFERASE"/>
    <property type="match status" value="1"/>
</dbReference>
<name>A0ABQ3QWU3_9ACTN</name>
<keyword evidence="2" id="KW-0808">Transferase</keyword>